<dbReference type="PANTHER" id="PTHR43364">
    <property type="entry name" value="NADH-SPECIFIC METHYLGLYOXAL REDUCTASE-RELATED"/>
    <property type="match status" value="1"/>
</dbReference>
<dbReference type="Gene3D" id="3.20.20.100">
    <property type="entry name" value="NADP-dependent oxidoreductase domain"/>
    <property type="match status" value="1"/>
</dbReference>
<dbReference type="AlphaFoldDB" id="A0AAU7CLY3"/>
<name>A0AAU7CLY3_9BACT</name>
<dbReference type="GO" id="GO:0016491">
    <property type="term" value="F:oxidoreductase activity"/>
    <property type="evidence" value="ECO:0007669"/>
    <property type="project" value="UniProtKB-KW"/>
</dbReference>
<proteinExistence type="predicted"/>
<reference evidence="3" key="1">
    <citation type="submission" date="2024-05" db="EMBL/GenBank/DDBJ databases">
        <title>Planctomycetes of the genus Singulisphaera possess chitinolytic capabilities.</title>
        <authorList>
            <person name="Ivanova A."/>
        </authorList>
    </citation>
    <scope>NUCLEOTIDE SEQUENCE</scope>
    <source>
        <strain evidence="3">Ch08T</strain>
    </source>
</reference>
<dbReference type="InterPro" id="IPR020471">
    <property type="entry name" value="AKR"/>
</dbReference>
<evidence type="ECO:0000256" key="1">
    <source>
        <dbReference type="ARBA" id="ARBA00023002"/>
    </source>
</evidence>
<dbReference type="InterPro" id="IPR050523">
    <property type="entry name" value="AKR_Detox_Biosynth"/>
</dbReference>
<evidence type="ECO:0000313" key="3">
    <source>
        <dbReference type="EMBL" id="XBH06532.1"/>
    </source>
</evidence>
<gene>
    <name evidence="3" type="ORF">V5E97_10985</name>
</gene>
<dbReference type="RefSeq" id="WP_406699382.1">
    <property type="nucleotide sequence ID" value="NZ_CP155447.1"/>
</dbReference>
<sequence>MEYVNLGKTGLKVSRLCLGCMSYGVPERGAHPWTLDEAKSRPLIERALEAGINLFDTSNSYSDGTSEEIIGRVLGDLARRDEIVIATKVYYRARTGPNGRGLSRKAIFTEIDASLQRLGTDYVDLYQIHRWDEETPIEETLEALHDVVKAGKARYIGASSMHAWQFSKALYLADLHGWTRFVSMQDHYNLLYREEEREMIPLCRDQGIGLLPWSPLARGRLARPWDQKGSTERAETDAFGKTLYAKTEEADRAVVDRLGEVAEARGLSRAQLALAWLLSKPGVTSPIIGATKPQHLEDAIGALAVSLTPEEIARLEELYVPHPVLGFS</sequence>
<dbReference type="InterPro" id="IPR036812">
    <property type="entry name" value="NAD(P)_OxRdtase_dom_sf"/>
</dbReference>
<protein>
    <submittedName>
        <fullName evidence="3">Aldo/keto reductase</fullName>
        <ecNumber evidence="3">1.1.1.-</ecNumber>
    </submittedName>
</protein>
<dbReference type="SUPFAM" id="SSF51430">
    <property type="entry name" value="NAD(P)-linked oxidoreductase"/>
    <property type="match status" value="1"/>
</dbReference>
<dbReference type="GO" id="GO:0005829">
    <property type="term" value="C:cytosol"/>
    <property type="evidence" value="ECO:0007669"/>
    <property type="project" value="UniProtKB-ARBA"/>
</dbReference>
<dbReference type="CDD" id="cd19079">
    <property type="entry name" value="AKR_EcYajO-like"/>
    <property type="match status" value="1"/>
</dbReference>
<organism evidence="3">
    <name type="scientific">Singulisphaera sp. Ch08</name>
    <dbReference type="NCBI Taxonomy" id="3120278"/>
    <lineage>
        <taxon>Bacteria</taxon>
        <taxon>Pseudomonadati</taxon>
        <taxon>Planctomycetota</taxon>
        <taxon>Planctomycetia</taxon>
        <taxon>Isosphaerales</taxon>
        <taxon>Isosphaeraceae</taxon>
        <taxon>Singulisphaera</taxon>
    </lineage>
</organism>
<evidence type="ECO:0000259" key="2">
    <source>
        <dbReference type="Pfam" id="PF00248"/>
    </source>
</evidence>
<dbReference type="PANTHER" id="PTHR43364:SF4">
    <property type="entry name" value="NAD(P)-LINKED OXIDOREDUCTASE SUPERFAMILY PROTEIN"/>
    <property type="match status" value="1"/>
</dbReference>
<dbReference type="Pfam" id="PF00248">
    <property type="entry name" value="Aldo_ket_red"/>
    <property type="match status" value="1"/>
</dbReference>
<dbReference type="InterPro" id="IPR023210">
    <property type="entry name" value="NADP_OxRdtase_dom"/>
</dbReference>
<dbReference type="PRINTS" id="PR00069">
    <property type="entry name" value="ALDKETRDTASE"/>
</dbReference>
<dbReference type="FunFam" id="3.20.20.100:FF:000004">
    <property type="entry name" value="Oxidoreductase, aldo/keto reductase"/>
    <property type="match status" value="1"/>
</dbReference>
<keyword evidence="1 3" id="KW-0560">Oxidoreductase</keyword>
<accession>A0AAU7CLY3</accession>
<dbReference type="EMBL" id="CP155447">
    <property type="protein sequence ID" value="XBH06532.1"/>
    <property type="molecule type" value="Genomic_DNA"/>
</dbReference>
<dbReference type="EC" id="1.1.1.-" evidence="3"/>
<feature type="domain" description="NADP-dependent oxidoreductase" evidence="2">
    <location>
        <begin position="15"/>
        <end position="319"/>
    </location>
</feature>